<keyword evidence="5 10" id="KW-0106">Calcium</keyword>
<feature type="site" description="Transition state stabilizer" evidence="9">
    <location>
        <position position="308"/>
    </location>
</feature>
<feature type="binding site" evidence="10">
    <location>
        <position position="217"/>
    </location>
    <ligand>
        <name>Ca(2+)</name>
        <dbReference type="ChEBI" id="CHEBI:29108"/>
        <label>2</label>
    </ligand>
</feature>
<keyword evidence="6" id="KW-0119">Carbohydrate metabolism</keyword>
<dbReference type="GO" id="GO:0004556">
    <property type="term" value="F:alpha-amylase activity"/>
    <property type="evidence" value="ECO:0007669"/>
    <property type="project" value="InterPro"/>
</dbReference>
<dbReference type="InterPro" id="IPR006047">
    <property type="entry name" value="GH13_cat_dom"/>
</dbReference>
<feature type="chain" id="PRO_5018054209" evidence="13">
    <location>
        <begin position="23"/>
        <end position="470"/>
    </location>
</feature>
<dbReference type="EMBL" id="ML119056">
    <property type="protein sequence ID" value="ROT37828.1"/>
    <property type="molecule type" value="Genomic_DNA"/>
</dbReference>
<feature type="active site" description="Nucleophile" evidence="8">
    <location>
        <position position="217"/>
    </location>
</feature>
<evidence type="ECO:0000256" key="4">
    <source>
        <dbReference type="ARBA" id="ARBA00022801"/>
    </source>
</evidence>
<dbReference type="CDD" id="cd11319">
    <property type="entry name" value="AmyAc_euk_AmyA"/>
    <property type="match status" value="1"/>
</dbReference>
<feature type="binding site" evidence="12">
    <location>
        <position position="103"/>
    </location>
    <ligand>
        <name>substrate</name>
    </ligand>
</feature>
<feature type="binding site" evidence="12">
    <location>
        <position position="215"/>
    </location>
    <ligand>
        <name>substrate</name>
    </ligand>
</feature>
<comment type="cofactor">
    <cofactor evidence="1">
        <name>Ca(2+)</name>
        <dbReference type="ChEBI" id="CHEBI:29108"/>
    </cofactor>
</comment>
<feature type="domain" description="Glycosyl hydrolase family 13 catalytic" evidence="14">
    <location>
        <begin position="35"/>
        <end position="380"/>
    </location>
</feature>
<keyword evidence="3 10" id="KW-0479">Metal-binding</keyword>
<feature type="binding site" evidence="12">
    <location>
        <position position="308"/>
    </location>
    <ligand>
        <name>substrate</name>
    </ligand>
</feature>
<comment type="similarity">
    <text evidence="2">Belongs to the glycosyl hydrolase 13 family.</text>
</comment>
<dbReference type="OrthoDB" id="204980at2759"/>
<feature type="binding site" evidence="10">
    <location>
        <position position="141"/>
    </location>
    <ligand>
        <name>Ca(2+)</name>
        <dbReference type="ChEBI" id="CHEBI:29108"/>
        <label>1</label>
    </ligand>
</feature>
<dbReference type="Gene3D" id="3.20.20.80">
    <property type="entry name" value="Glycosidases"/>
    <property type="match status" value="1"/>
</dbReference>
<feature type="binding site" evidence="10">
    <location>
        <position position="241"/>
    </location>
    <ligand>
        <name>Ca(2+)</name>
        <dbReference type="ChEBI" id="CHEBI:29108"/>
        <label>2</label>
    </ligand>
</feature>
<evidence type="ECO:0000256" key="5">
    <source>
        <dbReference type="ARBA" id="ARBA00022837"/>
    </source>
</evidence>
<dbReference type="InterPro" id="IPR013777">
    <property type="entry name" value="A-amylase-like"/>
</dbReference>
<evidence type="ECO:0000256" key="3">
    <source>
        <dbReference type="ARBA" id="ARBA00022723"/>
    </source>
</evidence>
<dbReference type="AlphaFoldDB" id="A0A3N2PTK6"/>
<dbReference type="SUPFAM" id="SSF51445">
    <property type="entry name" value="(Trans)glycosidases"/>
    <property type="match status" value="1"/>
</dbReference>
<sequence>MIGSNTAQLFAALLWLASVALAADAEAWKSRTIYFVLTDRIARHSKETCSGSHRHPCQHLDSYCGGTFAGLESQLDYIQGMGFDAIWITPVVANTPGGYHGYWASDLLSINEHYGTPEDLKSLVNAAHDRDMFVMVDVVANHMGYGNVAEFRPAPFNRPSSYHNDCEIDYNNQSSVEQCWIYGLPDLKTTDPTVRAALYDWVSWLVQEYSFDGLRIDTVKHVEKDFWPGFARAAGVFTMGEVWDGNPDYLAPYAGLMDGLLDYAIYWPMNRFYQQQARSSRELADMHDRVGRTFPDPAALGTFLDNHDNTRWLNEKNDVSLLQNALAYVILSRGIPIVYYGTEQGFHGGRDPANREDLWRSGYDRNAVLYRAIARLTSAKKRAGGLADDDQVSLVVADGVYAWSRAGGRLIVVTTNFGWGYDGRQCVETGVAGRTWQDVFFTEWTYTANDDGRVCVRIINGDPVVLLPVS</sequence>
<feature type="disulfide bond" evidence="11">
    <location>
        <begin position="166"/>
        <end position="179"/>
    </location>
</feature>
<keyword evidence="4" id="KW-0378">Hydrolase</keyword>
<evidence type="ECO:0000256" key="2">
    <source>
        <dbReference type="ARBA" id="ARBA00008061"/>
    </source>
</evidence>
<dbReference type="STRING" id="1314773.A0A3N2PTK6"/>
<gene>
    <name evidence="15" type="ORF">SODALDRAFT_278392</name>
</gene>
<feature type="active site" description="Proton donor" evidence="8">
    <location>
        <position position="241"/>
    </location>
</feature>
<evidence type="ECO:0000256" key="6">
    <source>
        <dbReference type="ARBA" id="ARBA00023277"/>
    </source>
</evidence>
<feature type="binding site" evidence="10">
    <location>
        <position position="186"/>
    </location>
    <ligand>
        <name>Ca(2+)</name>
        <dbReference type="ChEBI" id="CHEBI:29108"/>
        <label>1</label>
    </ligand>
</feature>
<dbReference type="Proteomes" id="UP000272025">
    <property type="component" value="Unassembled WGS sequence"/>
</dbReference>
<dbReference type="PANTHER" id="PTHR10357:SF212">
    <property type="entry name" value="ALPHA-AMYLASE"/>
    <property type="match status" value="1"/>
</dbReference>
<feature type="signal peptide" evidence="13">
    <location>
        <begin position="1"/>
        <end position="22"/>
    </location>
</feature>
<evidence type="ECO:0000259" key="14">
    <source>
        <dbReference type="SMART" id="SM00642"/>
    </source>
</evidence>
<proteinExistence type="inferred from homology"/>
<keyword evidence="7" id="KW-0326">Glycosidase</keyword>
<accession>A0A3N2PTK6</accession>
<feature type="disulfide bond" evidence="11">
    <location>
        <begin position="57"/>
        <end position="64"/>
    </location>
</feature>
<dbReference type="GO" id="GO:0005975">
    <property type="term" value="P:carbohydrate metabolic process"/>
    <property type="evidence" value="ECO:0007669"/>
    <property type="project" value="InterPro"/>
</dbReference>
<keyword evidence="11" id="KW-1015">Disulfide bond</keyword>
<dbReference type="SUPFAM" id="SSF51011">
    <property type="entry name" value="Glycosyl hydrolase domain"/>
    <property type="match status" value="1"/>
</dbReference>
<dbReference type="RefSeq" id="XP_028465634.1">
    <property type="nucleotide sequence ID" value="XM_028608111.1"/>
</dbReference>
<evidence type="ECO:0000313" key="16">
    <source>
        <dbReference type="Proteomes" id="UP000272025"/>
    </source>
</evidence>
<evidence type="ECO:0000256" key="9">
    <source>
        <dbReference type="PIRSR" id="PIRSR001024-2"/>
    </source>
</evidence>
<evidence type="ECO:0000256" key="13">
    <source>
        <dbReference type="SAM" id="SignalP"/>
    </source>
</evidence>
<evidence type="ECO:0000256" key="8">
    <source>
        <dbReference type="PIRSR" id="PIRSR001024-1"/>
    </source>
</evidence>
<dbReference type="SMR" id="A0A3N2PTK6"/>
<feature type="binding site" evidence="10">
    <location>
        <position position="221"/>
    </location>
    <ligand>
        <name>Ca(2+)</name>
        <dbReference type="ChEBI" id="CHEBI:29108"/>
        <label>1</label>
    </ligand>
</feature>
<protein>
    <submittedName>
        <fullName evidence="15">Alpha-amylase A type-1/2</fullName>
    </submittedName>
</protein>
<evidence type="ECO:0000313" key="15">
    <source>
        <dbReference type="EMBL" id="ROT37828.1"/>
    </source>
</evidence>
<feature type="binding site" evidence="12">
    <location>
        <position position="142"/>
    </location>
    <ligand>
        <name>substrate</name>
    </ligand>
</feature>
<name>A0A3N2PTK6_SODAK</name>
<evidence type="ECO:0000256" key="11">
    <source>
        <dbReference type="PIRSR" id="PIRSR001024-4"/>
    </source>
</evidence>
<keyword evidence="16" id="KW-1185">Reference proteome</keyword>
<evidence type="ECO:0000256" key="7">
    <source>
        <dbReference type="ARBA" id="ARBA00023295"/>
    </source>
</evidence>
<dbReference type="InterPro" id="IPR017853">
    <property type="entry name" value="GH"/>
</dbReference>
<organism evidence="15 16">
    <name type="scientific">Sodiomyces alkalinus (strain CBS 110278 / VKM F-3762 / F11)</name>
    <name type="common">Alkaliphilic filamentous fungus</name>
    <dbReference type="NCBI Taxonomy" id="1314773"/>
    <lineage>
        <taxon>Eukaryota</taxon>
        <taxon>Fungi</taxon>
        <taxon>Dikarya</taxon>
        <taxon>Ascomycota</taxon>
        <taxon>Pezizomycotina</taxon>
        <taxon>Sordariomycetes</taxon>
        <taxon>Hypocreomycetidae</taxon>
        <taxon>Glomerellales</taxon>
        <taxon>Plectosphaerellaceae</taxon>
        <taxon>Sodiomyces</taxon>
    </lineage>
</organism>
<feature type="binding site" evidence="12">
    <location>
        <position position="355"/>
    </location>
    <ligand>
        <name>substrate</name>
    </ligand>
</feature>
<dbReference type="FunFam" id="3.20.20.80:FF:000120">
    <property type="entry name" value="Alpha-amylase A"/>
    <property type="match status" value="1"/>
</dbReference>
<reference evidence="15 16" key="1">
    <citation type="journal article" date="2018" name="Mol. Ecol.">
        <title>The obligate alkalophilic soda-lake fungus Sodiomyces alkalinus has shifted to a protein diet.</title>
        <authorList>
            <person name="Grum-Grzhimaylo A.A."/>
            <person name="Falkoski D.L."/>
            <person name="van den Heuvel J."/>
            <person name="Valero-Jimenez C.A."/>
            <person name="Min B."/>
            <person name="Choi I.G."/>
            <person name="Lipzen A."/>
            <person name="Daum C.G."/>
            <person name="Aanen D.K."/>
            <person name="Tsang A."/>
            <person name="Henrissat B."/>
            <person name="Bilanenko E.N."/>
            <person name="de Vries R.P."/>
            <person name="van Kan J.A.L."/>
            <person name="Grigoriev I.V."/>
            <person name="Debets A.J.M."/>
        </authorList>
    </citation>
    <scope>NUCLEOTIDE SEQUENCE [LARGE SCALE GENOMIC DNA]</scope>
    <source>
        <strain evidence="15 16">F11</strain>
    </source>
</reference>
<feature type="binding site" evidence="12">
    <location>
        <position position="245"/>
    </location>
    <ligand>
        <name>substrate</name>
    </ligand>
</feature>
<evidence type="ECO:0000256" key="12">
    <source>
        <dbReference type="PIRSR" id="PIRSR001024-5"/>
    </source>
</evidence>
<dbReference type="GeneID" id="39576589"/>
<keyword evidence="13" id="KW-0732">Signal</keyword>
<dbReference type="PIRSF" id="PIRSF001024">
    <property type="entry name" value="Alph-amyl_fung"/>
    <property type="match status" value="1"/>
</dbReference>
<evidence type="ECO:0000256" key="10">
    <source>
        <dbReference type="PIRSR" id="PIRSR001024-3"/>
    </source>
</evidence>
<feature type="binding site" evidence="10">
    <location>
        <position position="177"/>
    </location>
    <ligand>
        <name>Ca(2+)</name>
        <dbReference type="ChEBI" id="CHEBI:29108"/>
        <label>1</label>
    </ligand>
</feature>
<dbReference type="Pfam" id="PF00128">
    <property type="entry name" value="Alpha-amylase"/>
    <property type="match status" value="2"/>
</dbReference>
<dbReference type="PANTHER" id="PTHR10357">
    <property type="entry name" value="ALPHA-AMYLASE FAMILY MEMBER"/>
    <property type="match status" value="1"/>
</dbReference>
<dbReference type="GO" id="GO:0005509">
    <property type="term" value="F:calcium ion binding"/>
    <property type="evidence" value="ECO:0007669"/>
    <property type="project" value="InterPro"/>
</dbReference>
<evidence type="ECO:0000256" key="1">
    <source>
        <dbReference type="ARBA" id="ARBA00001913"/>
    </source>
</evidence>
<dbReference type="SMART" id="SM00642">
    <property type="entry name" value="Aamy"/>
    <property type="match status" value="1"/>
</dbReference>